<accession>A0AAN9TY13</accession>
<evidence type="ECO:0000313" key="2">
    <source>
        <dbReference type="EMBL" id="KAK7605155.1"/>
    </source>
</evidence>
<comment type="caution">
    <text evidence="2">The sequence shown here is derived from an EMBL/GenBank/DDBJ whole genome shotgun (WGS) entry which is preliminary data.</text>
</comment>
<name>A0AAN9TY13_9HEMI</name>
<evidence type="ECO:0000313" key="3">
    <source>
        <dbReference type="Proteomes" id="UP001367676"/>
    </source>
</evidence>
<dbReference type="Proteomes" id="UP001367676">
    <property type="component" value="Unassembled WGS sequence"/>
</dbReference>
<evidence type="ECO:0000259" key="1">
    <source>
        <dbReference type="Pfam" id="PF08398"/>
    </source>
</evidence>
<keyword evidence="3" id="KW-1185">Reference proteome</keyword>
<sequence>MERRRRDIITSLLPVPIVQQKGNPKRGGSLSLALLANRDKLGGLVNRAIDALPFPLHLPGYNYAGPGTHLERNLEMGVQPVNKLDKAAMYHDIAYSDSKNTRMHREADFKLENDAWN</sequence>
<feature type="domain" description="Phospholipase A2-like" evidence="1">
    <location>
        <begin position="55"/>
        <end position="104"/>
    </location>
</feature>
<dbReference type="InterPro" id="IPR036444">
    <property type="entry name" value="PLipase_A2_dom_sf"/>
</dbReference>
<dbReference type="GO" id="GO:0004623">
    <property type="term" value="F:phospholipase A2 activity"/>
    <property type="evidence" value="ECO:0007669"/>
    <property type="project" value="InterPro"/>
</dbReference>
<organism evidence="2 3">
    <name type="scientific">Parthenolecanium corni</name>
    <dbReference type="NCBI Taxonomy" id="536013"/>
    <lineage>
        <taxon>Eukaryota</taxon>
        <taxon>Metazoa</taxon>
        <taxon>Ecdysozoa</taxon>
        <taxon>Arthropoda</taxon>
        <taxon>Hexapoda</taxon>
        <taxon>Insecta</taxon>
        <taxon>Pterygota</taxon>
        <taxon>Neoptera</taxon>
        <taxon>Paraneoptera</taxon>
        <taxon>Hemiptera</taxon>
        <taxon>Sternorrhyncha</taxon>
        <taxon>Coccoidea</taxon>
        <taxon>Coccidae</taxon>
        <taxon>Parthenolecanium</taxon>
    </lineage>
</organism>
<dbReference type="EMBL" id="JBBCAQ010000002">
    <property type="protein sequence ID" value="KAK7605155.1"/>
    <property type="molecule type" value="Genomic_DNA"/>
</dbReference>
<dbReference type="InterPro" id="IPR013607">
    <property type="entry name" value="Phospholipase_A2-like"/>
</dbReference>
<dbReference type="Pfam" id="PF08398">
    <property type="entry name" value="Phospholip_A2_4"/>
    <property type="match status" value="1"/>
</dbReference>
<dbReference type="AlphaFoldDB" id="A0AAN9TY13"/>
<dbReference type="GO" id="GO:0006644">
    <property type="term" value="P:phospholipid metabolic process"/>
    <property type="evidence" value="ECO:0007669"/>
    <property type="project" value="InterPro"/>
</dbReference>
<dbReference type="GO" id="GO:0005198">
    <property type="term" value="F:structural molecule activity"/>
    <property type="evidence" value="ECO:0007669"/>
    <property type="project" value="InterPro"/>
</dbReference>
<protein>
    <recommendedName>
        <fullName evidence="1">Phospholipase A2-like domain-containing protein</fullName>
    </recommendedName>
</protein>
<reference evidence="2 3" key="1">
    <citation type="submission" date="2024-03" db="EMBL/GenBank/DDBJ databases">
        <title>Adaptation during the transition from Ophiocordyceps entomopathogen to insect associate is accompanied by gene loss and intensified selection.</title>
        <authorList>
            <person name="Ward C.M."/>
            <person name="Onetto C.A."/>
            <person name="Borneman A.R."/>
        </authorList>
    </citation>
    <scope>NUCLEOTIDE SEQUENCE [LARGE SCALE GENOMIC DNA]</scope>
    <source>
        <strain evidence="2">AWRI1</strain>
        <tissue evidence="2">Single Adult Female</tissue>
    </source>
</reference>
<gene>
    <name evidence="2" type="ORF">V9T40_007013</name>
</gene>
<proteinExistence type="predicted"/>
<dbReference type="GO" id="GO:0050482">
    <property type="term" value="P:arachidonate secretion"/>
    <property type="evidence" value="ECO:0007669"/>
    <property type="project" value="InterPro"/>
</dbReference>
<dbReference type="Gene3D" id="1.20.90.10">
    <property type="entry name" value="Phospholipase A2 domain"/>
    <property type="match status" value="1"/>
</dbReference>